<sequence length="205" mass="23953">MALNSSTIHSLESLTVRFGYDSFRVYFNDDSNRNDNEDHQLNQLKPSKYCEYDFSKLVEFSIKISSLSTINKSLKRLVIRKCLDDHIGESPSNDRPGLLINQLIHNSTLKTLGLEFYDIRNCSELSQLTQIPNITTLYCSPKSIKYFLQHCINNPHIKKLVVGNEQEYNVDTELYETFSNFFLNNHSLKTLVLLEYIHYFFTKTF</sequence>
<gene>
    <name evidence="1" type="ORF">DICPUDRAFT_156089</name>
</gene>
<dbReference type="InParanoid" id="F0ZVP1"/>
<evidence type="ECO:0000313" key="1">
    <source>
        <dbReference type="EMBL" id="EGC31981.1"/>
    </source>
</evidence>
<dbReference type="GeneID" id="10507659"/>
<name>F0ZVP1_DICPU</name>
<evidence type="ECO:0000313" key="2">
    <source>
        <dbReference type="Proteomes" id="UP000001064"/>
    </source>
</evidence>
<protein>
    <submittedName>
        <fullName evidence="1">Uncharacterized protein</fullName>
    </submittedName>
</protein>
<keyword evidence="2" id="KW-1185">Reference proteome</keyword>
<dbReference type="EMBL" id="GL871218">
    <property type="protein sequence ID" value="EGC31981.1"/>
    <property type="molecule type" value="Genomic_DNA"/>
</dbReference>
<dbReference type="KEGG" id="dpp:DICPUDRAFT_156089"/>
<dbReference type="VEuPathDB" id="AmoebaDB:DICPUDRAFT_156089"/>
<dbReference type="AlphaFoldDB" id="F0ZVP1"/>
<accession>F0ZVP1</accession>
<dbReference type="Proteomes" id="UP000001064">
    <property type="component" value="Unassembled WGS sequence"/>
</dbReference>
<organism evidence="1 2">
    <name type="scientific">Dictyostelium purpureum</name>
    <name type="common">Slime mold</name>
    <dbReference type="NCBI Taxonomy" id="5786"/>
    <lineage>
        <taxon>Eukaryota</taxon>
        <taxon>Amoebozoa</taxon>
        <taxon>Evosea</taxon>
        <taxon>Eumycetozoa</taxon>
        <taxon>Dictyostelia</taxon>
        <taxon>Dictyosteliales</taxon>
        <taxon>Dictyosteliaceae</taxon>
        <taxon>Dictyostelium</taxon>
    </lineage>
</organism>
<proteinExistence type="predicted"/>
<dbReference type="RefSeq" id="XP_003291479.1">
    <property type="nucleotide sequence ID" value="XM_003291431.1"/>
</dbReference>
<reference evidence="2" key="1">
    <citation type="journal article" date="2011" name="Genome Biol.">
        <title>Comparative genomics of the social amoebae Dictyostelium discoideum and Dictyostelium purpureum.</title>
        <authorList>
            <consortium name="US DOE Joint Genome Institute (JGI-PGF)"/>
            <person name="Sucgang R."/>
            <person name="Kuo A."/>
            <person name="Tian X."/>
            <person name="Salerno W."/>
            <person name="Parikh A."/>
            <person name="Feasley C.L."/>
            <person name="Dalin E."/>
            <person name="Tu H."/>
            <person name="Huang E."/>
            <person name="Barry K."/>
            <person name="Lindquist E."/>
            <person name="Shapiro H."/>
            <person name="Bruce D."/>
            <person name="Schmutz J."/>
            <person name="Salamov A."/>
            <person name="Fey P."/>
            <person name="Gaudet P."/>
            <person name="Anjard C."/>
            <person name="Babu M.M."/>
            <person name="Basu S."/>
            <person name="Bushmanova Y."/>
            <person name="van der Wel H."/>
            <person name="Katoh-Kurasawa M."/>
            <person name="Dinh C."/>
            <person name="Coutinho P.M."/>
            <person name="Saito T."/>
            <person name="Elias M."/>
            <person name="Schaap P."/>
            <person name="Kay R.R."/>
            <person name="Henrissat B."/>
            <person name="Eichinger L."/>
            <person name="Rivero F."/>
            <person name="Putnam N.H."/>
            <person name="West C.M."/>
            <person name="Loomis W.F."/>
            <person name="Chisholm R.L."/>
            <person name="Shaulsky G."/>
            <person name="Strassmann J.E."/>
            <person name="Queller D.C."/>
            <person name="Kuspa A."/>
            <person name="Grigoriev I.V."/>
        </authorList>
    </citation>
    <scope>NUCLEOTIDE SEQUENCE [LARGE SCALE GENOMIC DNA]</scope>
    <source>
        <strain evidence="2">QSDP1</strain>
    </source>
</reference>